<name>A0A8S1Q2S6_PARPR</name>
<evidence type="ECO:0000313" key="2">
    <source>
        <dbReference type="Proteomes" id="UP000688137"/>
    </source>
</evidence>
<protein>
    <submittedName>
        <fullName evidence="1">Uncharacterized protein</fullName>
    </submittedName>
</protein>
<sequence>MKNCQQNQRQNFYNFVFGFNKDQRSTSMKVERLRQITETSEIKQDYYKGLQLGKTSENALKVIHMKLERQRLRRQSFETKTEMEEEHLPQVQYPVKPPIPHRTIVSNKENIIEMPYNLAKQQQFQKLYQIKRRRLSQRMKIKKSEPTIDFSPWENEDNNEFDFY</sequence>
<accession>A0A8S1Q2S6</accession>
<proteinExistence type="predicted"/>
<gene>
    <name evidence="1" type="ORF">PPRIM_AZ9-3.1.T1410037</name>
</gene>
<dbReference type="AlphaFoldDB" id="A0A8S1Q2S6"/>
<reference evidence="1" key="1">
    <citation type="submission" date="2021-01" db="EMBL/GenBank/DDBJ databases">
        <authorList>
            <consortium name="Genoscope - CEA"/>
            <person name="William W."/>
        </authorList>
    </citation>
    <scope>NUCLEOTIDE SEQUENCE</scope>
</reference>
<comment type="caution">
    <text evidence="1">The sequence shown here is derived from an EMBL/GenBank/DDBJ whole genome shotgun (WGS) entry which is preliminary data.</text>
</comment>
<dbReference type="EMBL" id="CAJJDM010000145">
    <property type="protein sequence ID" value="CAD8109543.1"/>
    <property type="molecule type" value="Genomic_DNA"/>
</dbReference>
<dbReference type="Proteomes" id="UP000688137">
    <property type="component" value="Unassembled WGS sequence"/>
</dbReference>
<evidence type="ECO:0000313" key="1">
    <source>
        <dbReference type="EMBL" id="CAD8109543.1"/>
    </source>
</evidence>
<keyword evidence="2" id="KW-1185">Reference proteome</keyword>
<organism evidence="1 2">
    <name type="scientific">Paramecium primaurelia</name>
    <dbReference type="NCBI Taxonomy" id="5886"/>
    <lineage>
        <taxon>Eukaryota</taxon>
        <taxon>Sar</taxon>
        <taxon>Alveolata</taxon>
        <taxon>Ciliophora</taxon>
        <taxon>Intramacronucleata</taxon>
        <taxon>Oligohymenophorea</taxon>
        <taxon>Peniculida</taxon>
        <taxon>Parameciidae</taxon>
        <taxon>Paramecium</taxon>
    </lineage>
</organism>
<dbReference type="OMA" id="NIIEMPY"/>